<comment type="caution">
    <text evidence="1">The sequence shown here is derived from an EMBL/GenBank/DDBJ whole genome shotgun (WGS) entry which is preliminary data.</text>
</comment>
<sequence>MRFVTSPIDILNSLKEEAGDYSKKDLEYFTGGGGAGLREKLDIKKEIFLLSPFLPAIFLRESCDLHSITVRKTMLYIPSYEGKGSKICPIPFELKS</sequence>
<evidence type="ECO:0000313" key="1">
    <source>
        <dbReference type="EMBL" id="GFY72931.1"/>
    </source>
</evidence>
<gene>
    <name evidence="1" type="ORF">TNIN_154551</name>
</gene>
<accession>A0A8X6YL62</accession>
<keyword evidence="2" id="KW-1185">Reference proteome</keyword>
<dbReference type="EMBL" id="BMAV01019736">
    <property type="protein sequence ID" value="GFY72931.1"/>
    <property type="molecule type" value="Genomic_DNA"/>
</dbReference>
<organism evidence="1 2">
    <name type="scientific">Trichonephila inaurata madagascariensis</name>
    <dbReference type="NCBI Taxonomy" id="2747483"/>
    <lineage>
        <taxon>Eukaryota</taxon>
        <taxon>Metazoa</taxon>
        <taxon>Ecdysozoa</taxon>
        <taxon>Arthropoda</taxon>
        <taxon>Chelicerata</taxon>
        <taxon>Arachnida</taxon>
        <taxon>Araneae</taxon>
        <taxon>Araneomorphae</taxon>
        <taxon>Entelegynae</taxon>
        <taxon>Araneoidea</taxon>
        <taxon>Nephilidae</taxon>
        <taxon>Trichonephila</taxon>
        <taxon>Trichonephila inaurata</taxon>
    </lineage>
</organism>
<reference evidence="1" key="1">
    <citation type="submission" date="2020-08" db="EMBL/GenBank/DDBJ databases">
        <title>Multicomponent nature underlies the extraordinary mechanical properties of spider dragline silk.</title>
        <authorList>
            <person name="Kono N."/>
            <person name="Nakamura H."/>
            <person name="Mori M."/>
            <person name="Yoshida Y."/>
            <person name="Ohtoshi R."/>
            <person name="Malay A.D."/>
            <person name="Moran D.A.P."/>
            <person name="Tomita M."/>
            <person name="Numata K."/>
            <person name="Arakawa K."/>
        </authorList>
    </citation>
    <scope>NUCLEOTIDE SEQUENCE</scope>
</reference>
<proteinExistence type="predicted"/>
<evidence type="ECO:0000313" key="2">
    <source>
        <dbReference type="Proteomes" id="UP000886998"/>
    </source>
</evidence>
<name>A0A8X6YL62_9ARAC</name>
<dbReference type="Proteomes" id="UP000886998">
    <property type="component" value="Unassembled WGS sequence"/>
</dbReference>
<protein>
    <submittedName>
        <fullName evidence="1">Uncharacterized protein</fullName>
    </submittedName>
</protein>
<dbReference type="AlphaFoldDB" id="A0A8X6YL62"/>